<keyword evidence="2 3" id="KW-0802">TPR repeat</keyword>
<dbReference type="Proteomes" id="UP000823771">
    <property type="component" value="Unassembled WGS sequence"/>
</dbReference>
<evidence type="ECO:0000256" key="3">
    <source>
        <dbReference type="PROSITE-ProRule" id="PRU00339"/>
    </source>
</evidence>
<accession>A0A9D9IUH8</accession>
<feature type="chain" id="PRO_5039216070" evidence="4">
    <location>
        <begin position="20"/>
        <end position="440"/>
    </location>
</feature>
<evidence type="ECO:0000313" key="6">
    <source>
        <dbReference type="Proteomes" id="UP000823771"/>
    </source>
</evidence>
<dbReference type="InterPro" id="IPR011990">
    <property type="entry name" value="TPR-like_helical_dom_sf"/>
</dbReference>
<proteinExistence type="predicted"/>
<name>A0A9D9IUH8_9BACT</name>
<dbReference type="Pfam" id="PF13414">
    <property type="entry name" value="TPR_11"/>
    <property type="match status" value="1"/>
</dbReference>
<gene>
    <name evidence="5" type="ORF">IAB80_10240</name>
</gene>
<reference evidence="5" key="1">
    <citation type="submission" date="2020-10" db="EMBL/GenBank/DDBJ databases">
        <authorList>
            <person name="Gilroy R."/>
        </authorList>
    </citation>
    <scope>NUCLEOTIDE SEQUENCE</scope>
    <source>
        <strain evidence="5">2478</strain>
    </source>
</reference>
<reference evidence="5" key="2">
    <citation type="journal article" date="2021" name="PeerJ">
        <title>Extensive microbial diversity within the chicken gut microbiome revealed by metagenomics and culture.</title>
        <authorList>
            <person name="Gilroy R."/>
            <person name="Ravi A."/>
            <person name="Getino M."/>
            <person name="Pursley I."/>
            <person name="Horton D.L."/>
            <person name="Alikhan N.F."/>
            <person name="Baker D."/>
            <person name="Gharbi K."/>
            <person name="Hall N."/>
            <person name="Watson M."/>
            <person name="Adriaenssens E.M."/>
            <person name="Foster-Nyarko E."/>
            <person name="Jarju S."/>
            <person name="Secka A."/>
            <person name="Antonio M."/>
            <person name="Oren A."/>
            <person name="Chaudhuri R.R."/>
            <person name="La Ragione R."/>
            <person name="Hildebrand F."/>
            <person name="Pallen M.J."/>
        </authorList>
    </citation>
    <scope>NUCLEOTIDE SEQUENCE</scope>
    <source>
        <strain evidence="5">2478</strain>
    </source>
</reference>
<evidence type="ECO:0000256" key="4">
    <source>
        <dbReference type="SAM" id="SignalP"/>
    </source>
</evidence>
<dbReference type="Pfam" id="PF13181">
    <property type="entry name" value="TPR_8"/>
    <property type="match status" value="1"/>
</dbReference>
<dbReference type="InterPro" id="IPR019734">
    <property type="entry name" value="TPR_rpt"/>
</dbReference>
<dbReference type="PROSITE" id="PS50293">
    <property type="entry name" value="TPR_REGION"/>
    <property type="match status" value="1"/>
</dbReference>
<feature type="repeat" description="TPR" evidence="3">
    <location>
        <begin position="307"/>
        <end position="340"/>
    </location>
</feature>
<evidence type="ECO:0000256" key="2">
    <source>
        <dbReference type="ARBA" id="ARBA00022803"/>
    </source>
</evidence>
<dbReference type="AlphaFoldDB" id="A0A9D9IUH8"/>
<dbReference type="PANTHER" id="PTHR45586">
    <property type="entry name" value="TPR REPEAT-CONTAINING PROTEIN PA4667"/>
    <property type="match status" value="1"/>
</dbReference>
<dbReference type="EMBL" id="JADILZ010000099">
    <property type="protein sequence ID" value="MBO8479249.1"/>
    <property type="molecule type" value="Genomic_DNA"/>
</dbReference>
<sequence length="440" mass="48595">MKKVLIALAVILSVQVAGAQVKSAADAKKAVESAEAAAQNPKKAEKPATWIKVGQAYVDAYNSPYGNAWVGAGQQELALIMGGEKPSSTETVELMGEPYTKEIYAEKNFYFSRAGVLTMIEVTKPVFEFDALAKALDAYKKAYSVDVKHSKTKDVSAGIQNVAAKYLDAGMTQYMLGNFAGANKNFAAAAAASETEPLSVVDTTANYNAGFTAWMLEDYASAKGFFQKCVDVKYYEDGEVFAKLSDCYSKLGDKENAKNVLEEGFKAFPQSQSILIGLINFYIESGDDTDRLFSLLDEAKKNEPNNASLYYVEGNIHNQLGDTEEAIAAYEEANKVDPNYEYGFIGIGILYYNQALDLQTKAQEEMDDTKYMELVAQFETALKNAIEPFEKAYSISKTNEIKVNIAEYLKNIYYRFRDENADYKAGYDKYNEVVSTGNPL</sequence>
<evidence type="ECO:0000256" key="1">
    <source>
        <dbReference type="ARBA" id="ARBA00022737"/>
    </source>
</evidence>
<evidence type="ECO:0000313" key="5">
    <source>
        <dbReference type="EMBL" id="MBO8479249.1"/>
    </source>
</evidence>
<organism evidence="5 6">
    <name type="scientific">Candidatus Cryptobacteroides excrementipullorum</name>
    <dbReference type="NCBI Taxonomy" id="2840761"/>
    <lineage>
        <taxon>Bacteria</taxon>
        <taxon>Pseudomonadati</taxon>
        <taxon>Bacteroidota</taxon>
        <taxon>Bacteroidia</taxon>
        <taxon>Bacteroidales</taxon>
        <taxon>Candidatus Cryptobacteroides</taxon>
    </lineage>
</organism>
<dbReference type="SUPFAM" id="SSF48452">
    <property type="entry name" value="TPR-like"/>
    <property type="match status" value="2"/>
</dbReference>
<dbReference type="PROSITE" id="PS50005">
    <property type="entry name" value="TPR"/>
    <property type="match status" value="1"/>
</dbReference>
<dbReference type="SMART" id="SM00028">
    <property type="entry name" value="TPR"/>
    <property type="match status" value="3"/>
</dbReference>
<keyword evidence="1" id="KW-0677">Repeat</keyword>
<protein>
    <submittedName>
        <fullName evidence="5">Tetratricopeptide repeat protein</fullName>
    </submittedName>
</protein>
<dbReference type="Gene3D" id="1.25.40.10">
    <property type="entry name" value="Tetratricopeptide repeat domain"/>
    <property type="match status" value="2"/>
</dbReference>
<dbReference type="InterPro" id="IPR051012">
    <property type="entry name" value="CellSynth/LPSAsmb/PSIAsmb"/>
</dbReference>
<dbReference type="PANTHER" id="PTHR45586:SF1">
    <property type="entry name" value="LIPOPOLYSACCHARIDE ASSEMBLY PROTEIN B"/>
    <property type="match status" value="1"/>
</dbReference>
<keyword evidence="4" id="KW-0732">Signal</keyword>
<feature type="signal peptide" evidence="4">
    <location>
        <begin position="1"/>
        <end position="19"/>
    </location>
</feature>
<comment type="caution">
    <text evidence="5">The sequence shown here is derived from an EMBL/GenBank/DDBJ whole genome shotgun (WGS) entry which is preliminary data.</text>
</comment>